<evidence type="ECO:0000256" key="1">
    <source>
        <dbReference type="ARBA" id="ARBA00004651"/>
    </source>
</evidence>
<reference evidence="11 12" key="1">
    <citation type="submission" date="2016-10" db="EMBL/GenBank/DDBJ databases">
        <authorList>
            <person name="de Groot N.N."/>
        </authorList>
    </citation>
    <scope>NUCLEOTIDE SEQUENCE [LARGE SCALE GENOMIC DNA]</scope>
    <source>
        <strain evidence="11 12">DSM 43794</strain>
    </source>
</reference>
<dbReference type="STRING" id="35622.SAMN04489764_0560"/>
<dbReference type="InterPro" id="IPR045378">
    <property type="entry name" value="LNT_N"/>
</dbReference>
<dbReference type="RefSeq" id="WP_207549842.1">
    <property type="nucleotide sequence ID" value="NZ_FNKK01000002.1"/>
</dbReference>
<keyword evidence="5 8" id="KW-1133">Transmembrane helix</keyword>
<dbReference type="HAMAP" id="MF_01148">
    <property type="entry name" value="Lnt"/>
    <property type="match status" value="1"/>
</dbReference>
<feature type="transmembrane region" description="Helical" evidence="8">
    <location>
        <begin position="151"/>
        <end position="172"/>
    </location>
</feature>
<dbReference type="EC" id="2.3.1.269" evidence="8"/>
<feature type="transmembrane region" description="Helical" evidence="8">
    <location>
        <begin position="49"/>
        <end position="66"/>
    </location>
</feature>
<keyword evidence="12" id="KW-1185">Reference proteome</keyword>
<feature type="transmembrane region" description="Helical" evidence="8">
    <location>
        <begin position="97"/>
        <end position="115"/>
    </location>
</feature>
<gene>
    <name evidence="8" type="primary">lnt</name>
    <name evidence="11" type="ORF">SAMN04489764_0560</name>
</gene>
<keyword evidence="11" id="KW-0449">Lipoprotein</keyword>
<dbReference type="SUPFAM" id="SSF56317">
    <property type="entry name" value="Carbon-nitrogen hydrolase"/>
    <property type="match status" value="1"/>
</dbReference>
<evidence type="ECO:0000313" key="11">
    <source>
        <dbReference type="EMBL" id="SDQ40758.1"/>
    </source>
</evidence>
<feature type="transmembrane region" description="Helical" evidence="8">
    <location>
        <begin position="72"/>
        <end position="90"/>
    </location>
</feature>
<dbReference type="PROSITE" id="PS50263">
    <property type="entry name" value="CN_HYDROLASE"/>
    <property type="match status" value="1"/>
</dbReference>
<keyword evidence="3 8" id="KW-0808">Transferase</keyword>
<evidence type="ECO:0000256" key="3">
    <source>
        <dbReference type="ARBA" id="ARBA00022679"/>
    </source>
</evidence>
<dbReference type="InterPro" id="IPR004563">
    <property type="entry name" value="Apolipo_AcylTrfase"/>
</dbReference>
<feature type="domain" description="CN hydrolase" evidence="10">
    <location>
        <begin position="257"/>
        <end position="495"/>
    </location>
</feature>
<evidence type="ECO:0000256" key="5">
    <source>
        <dbReference type="ARBA" id="ARBA00022989"/>
    </source>
</evidence>
<comment type="similarity">
    <text evidence="8">Belongs to the CN hydrolase family. Apolipoprotein N-acyltransferase subfamily.</text>
</comment>
<dbReference type="PANTHER" id="PTHR38686">
    <property type="entry name" value="APOLIPOPROTEIN N-ACYLTRANSFERASE"/>
    <property type="match status" value="1"/>
</dbReference>
<feature type="transmembrane region" description="Helical" evidence="8">
    <location>
        <begin position="121"/>
        <end position="144"/>
    </location>
</feature>
<dbReference type="CDD" id="cd07571">
    <property type="entry name" value="ALP_N-acyl_transferase"/>
    <property type="match status" value="1"/>
</dbReference>
<organism evidence="11 12">
    <name type="scientific">Thermostaphylospora chromogena</name>
    <dbReference type="NCBI Taxonomy" id="35622"/>
    <lineage>
        <taxon>Bacteria</taxon>
        <taxon>Bacillati</taxon>
        <taxon>Actinomycetota</taxon>
        <taxon>Actinomycetes</taxon>
        <taxon>Streptosporangiales</taxon>
        <taxon>Thermomonosporaceae</taxon>
        <taxon>Thermostaphylospora</taxon>
    </lineage>
</organism>
<sequence>MPDRDGRADARNRPAHPGRGHAAPTGPSPAAGRRLAEERGRGAAVLGRWGSRALAALTGACLALAFPPVGAWWWAWTGLVPLLILSARAGTFREAAWRGWFAAAGFFAVLQHWVLPSLGVFAPPAVALVGLVWMPFGLVAYAFLRRPTPARLLAAAAVLPSVWVAVEALRSWRHLGGTWGLLGVSQWQTWPVLAVAALGGVWLLSFLLVAANVGLTAVVLPAALRTRLVGGGVALVLIAAAVGYGLTRPPPAVTGTMRVGGVQAGFAPGAERRLADHLAMTAELAGHAPDVVVWGQSSVALDPTRRPRAERALRRAAAATGGDLLVNVDAADPSGRITKAAYHYTADGLAGRYVKRRLVPFGEYVPLRPLLGRLGDHTGAAERDRATGDAPAVFEISGRRVGPLVSYESTFPDLRRELARMGADITIVQGSLATFHGSWAQPQQASFEAVRAVETGRPAVLVQISGVSAAFDARGGRLAWVPAGYRGVFVADVPLSREATPYVRLGEWVPVMAGGIVLVAAGAFAVRRRDAGSVTDS</sequence>
<dbReference type="AlphaFoldDB" id="A0A1H1AM35"/>
<evidence type="ECO:0000256" key="9">
    <source>
        <dbReference type="SAM" id="MobiDB-lite"/>
    </source>
</evidence>
<feature type="region of interest" description="Disordered" evidence="9">
    <location>
        <begin position="1"/>
        <end position="34"/>
    </location>
</feature>
<keyword evidence="4 8" id="KW-0812">Transmembrane</keyword>
<proteinExistence type="inferred from homology"/>
<name>A0A1H1AM35_9ACTN</name>
<dbReference type="GO" id="GO:0016410">
    <property type="term" value="F:N-acyltransferase activity"/>
    <property type="evidence" value="ECO:0007669"/>
    <property type="project" value="UniProtKB-UniRule"/>
</dbReference>
<evidence type="ECO:0000256" key="2">
    <source>
        <dbReference type="ARBA" id="ARBA00022475"/>
    </source>
</evidence>
<comment type="function">
    <text evidence="8">Catalyzes the phospholipid dependent N-acylation of the N-terminal cysteine of apolipoprotein, the last step in lipoprotein maturation.</text>
</comment>
<comment type="pathway">
    <text evidence="8">Protein modification; lipoprotein biosynthesis (N-acyl transfer).</text>
</comment>
<evidence type="ECO:0000259" key="10">
    <source>
        <dbReference type="PROSITE" id="PS50263"/>
    </source>
</evidence>
<dbReference type="InterPro" id="IPR003010">
    <property type="entry name" value="C-N_Hydrolase"/>
</dbReference>
<dbReference type="Proteomes" id="UP000217103">
    <property type="component" value="Unassembled WGS sequence"/>
</dbReference>
<evidence type="ECO:0000313" key="12">
    <source>
        <dbReference type="Proteomes" id="UP000217103"/>
    </source>
</evidence>
<dbReference type="GO" id="GO:0042158">
    <property type="term" value="P:lipoprotein biosynthetic process"/>
    <property type="evidence" value="ECO:0007669"/>
    <property type="project" value="UniProtKB-UniRule"/>
</dbReference>
<protein>
    <recommendedName>
        <fullName evidence="8">Apolipoprotein N-acyltransferase</fullName>
        <shortName evidence="8">ALP N-acyltransferase</shortName>
        <ecNumber evidence="8">2.3.1.269</ecNumber>
    </recommendedName>
</protein>
<dbReference type="Gene3D" id="3.60.110.10">
    <property type="entry name" value="Carbon-nitrogen hydrolase"/>
    <property type="match status" value="1"/>
</dbReference>
<dbReference type="UniPathway" id="UPA00666"/>
<evidence type="ECO:0000256" key="8">
    <source>
        <dbReference type="HAMAP-Rule" id="MF_01148"/>
    </source>
</evidence>
<dbReference type="Pfam" id="PF20154">
    <property type="entry name" value="LNT_N"/>
    <property type="match status" value="1"/>
</dbReference>
<feature type="transmembrane region" description="Helical" evidence="8">
    <location>
        <begin position="192"/>
        <end position="220"/>
    </location>
</feature>
<dbReference type="NCBIfam" id="TIGR00546">
    <property type="entry name" value="lnt"/>
    <property type="match status" value="1"/>
</dbReference>
<feature type="compositionally biased region" description="Basic and acidic residues" evidence="9">
    <location>
        <begin position="1"/>
        <end position="12"/>
    </location>
</feature>
<keyword evidence="7 8" id="KW-0012">Acyltransferase</keyword>
<dbReference type="InterPro" id="IPR036526">
    <property type="entry name" value="C-N_Hydrolase_sf"/>
</dbReference>
<dbReference type="Pfam" id="PF00795">
    <property type="entry name" value="CN_hydrolase"/>
    <property type="match status" value="1"/>
</dbReference>
<dbReference type="PANTHER" id="PTHR38686:SF1">
    <property type="entry name" value="APOLIPOPROTEIN N-ACYLTRANSFERASE"/>
    <property type="match status" value="1"/>
</dbReference>
<accession>A0A1H1AM35</accession>
<keyword evidence="6 8" id="KW-0472">Membrane</keyword>
<evidence type="ECO:0000256" key="7">
    <source>
        <dbReference type="ARBA" id="ARBA00023315"/>
    </source>
</evidence>
<feature type="transmembrane region" description="Helical" evidence="8">
    <location>
        <begin position="227"/>
        <end position="246"/>
    </location>
</feature>
<evidence type="ECO:0000256" key="6">
    <source>
        <dbReference type="ARBA" id="ARBA00023136"/>
    </source>
</evidence>
<dbReference type="EMBL" id="FNKK01000002">
    <property type="protein sequence ID" value="SDQ40758.1"/>
    <property type="molecule type" value="Genomic_DNA"/>
</dbReference>
<comment type="catalytic activity">
    <reaction evidence="8">
        <text>N-terminal S-1,2-diacyl-sn-glyceryl-L-cysteinyl-[lipoprotein] + a glycerophospholipid = N-acyl-S-1,2-diacyl-sn-glyceryl-L-cysteinyl-[lipoprotein] + a 2-acyl-sn-glycero-3-phospholipid + H(+)</text>
        <dbReference type="Rhea" id="RHEA:48228"/>
        <dbReference type="Rhea" id="RHEA-COMP:14681"/>
        <dbReference type="Rhea" id="RHEA-COMP:14684"/>
        <dbReference type="ChEBI" id="CHEBI:15378"/>
        <dbReference type="ChEBI" id="CHEBI:136912"/>
        <dbReference type="ChEBI" id="CHEBI:140656"/>
        <dbReference type="ChEBI" id="CHEBI:140657"/>
        <dbReference type="ChEBI" id="CHEBI:140660"/>
        <dbReference type="EC" id="2.3.1.269"/>
    </reaction>
</comment>
<keyword evidence="2 8" id="KW-1003">Cell membrane</keyword>
<comment type="subcellular location">
    <subcellularLocation>
        <location evidence="1 8">Cell membrane</location>
        <topology evidence="1 8">Multi-pass membrane protein</topology>
    </subcellularLocation>
</comment>
<evidence type="ECO:0000256" key="4">
    <source>
        <dbReference type="ARBA" id="ARBA00022692"/>
    </source>
</evidence>
<dbReference type="GO" id="GO:0005886">
    <property type="term" value="C:plasma membrane"/>
    <property type="evidence" value="ECO:0007669"/>
    <property type="project" value="UniProtKB-SubCell"/>
</dbReference>